<name>A0AAV7J207_COTGL</name>
<dbReference type="AlphaFoldDB" id="A0AAV7J207"/>
<gene>
    <name evidence="1" type="ORF">KQX54_007296</name>
</gene>
<evidence type="ECO:0000313" key="2">
    <source>
        <dbReference type="Proteomes" id="UP000826195"/>
    </source>
</evidence>
<evidence type="ECO:0000313" key="1">
    <source>
        <dbReference type="EMBL" id="KAH0563840.1"/>
    </source>
</evidence>
<accession>A0AAV7J207</accession>
<comment type="caution">
    <text evidence="1">The sequence shown here is derived from an EMBL/GenBank/DDBJ whole genome shotgun (WGS) entry which is preliminary data.</text>
</comment>
<organism evidence="1 2">
    <name type="scientific">Cotesia glomerata</name>
    <name type="common">Lepidopteran parasitic wasp</name>
    <name type="synonym">Apanteles glomeratus</name>
    <dbReference type="NCBI Taxonomy" id="32391"/>
    <lineage>
        <taxon>Eukaryota</taxon>
        <taxon>Metazoa</taxon>
        <taxon>Ecdysozoa</taxon>
        <taxon>Arthropoda</taxon>
        <taxon>Hexapoda</taxon>
        <taxon>Insecta</taxon>
        <taxon>Pterygota</taxon>
        <taxon>Neoptera</taxon>
        <taxon>Endopterygota</taxon>
        <taxon>Hymenoptera</taxon>
        <taxon>Apocrita</taxon>
        <taxon>Ichneumonoidea</taxon>
        <taxon>Braconidae</taxon>
        <taxon>Microgastrinae</taxon>
        <taxon>Cotesia</taxon>
    </lineage>
</organism>
<protein>
    <submittedName>
        <fullName evidence="1">Uncharacterized protein</fullName>
    </submittedName>
</protein>
<sequence length="122" mass="15092">MLDRRRLKRMDLEHERRKHLEELRRRSERIDEVSEDDQDEQIPVRPRETTFLNRLRIRRRSIKLLSFLSGKSSDKSHEERASRLLKIYMPEKSTKGQNTISIHHHTPRSRRFWKLRNRRKNV</sequence>
<proteinExistence type="predicted"/>
<dbReference type="Proteomes" id="UP000826195">
    <property type="component" value="Unassembled WGS sequence"/>
</dbReference>
<keyword evidence="2" id="KW-1185">Reference proteome</keyword>
<reference evidence="1 2" key="1">
    <citation type="journal article" date="2021" name="J. Hered.">
        <title>A chromosome-level genome assembly of the parasitoid wasp, Cotesia glomerata (Hymenoptera: Braconidae).</title>
        <authorList>
            <person name="Pinto B.J."/>
            <person name="Weis J.J."/>
            <person name="Gamble T."/>
            <person name="Ode P.J."/>
            <person name="Paul R."/>
            <person name="Zaspel J.M."/>
        </authorList>
    </citation>
    <scope>NUCLEOTIDE SEQUENCE [LARGE SCALE GENOMIC DNA]</scope>
    <source>
        <strain evidence="1">CgM1</strain>
    </source>
</reference>
<dbReference type="EMBL" id="JAHXZJ010000002">
    <property type="protein sequence ID" value="KAH0563840.1"/>
    <property type="molecule type" value="Genomic_DNA"/>
</dbReference>